<dbReference type="Gene3D" id="3.40.50.2300">
    <property type="match status" value="1"/>
</dbReference>
<sequence>MANLNIPIMVVDDAKFSSVMIGRALKGAGFRDIRFASSANEALVQLQKRPASILVADWLMPEMDGLQLTQQVRELDKRLHHFTYVILLTAKEGVKALAEAFDRGVDDFINKSVMNDQLLPRIFAADRTAHMQNQLLEENKLLVDNLQQLEKHSLTDHLTGIGNLRFCLNHLSEAIRHVESRDASACLLVIALQNAKQIEQQRGLAIYNEVAKGVARRLQQLIRPLDIITRTGDDQFSIITTHLHDEQYTPKSFRRIYEGLNLKAFKSSVGYISIKAAMSMCILTNTPPLPTAEQLLVVTRKMLQKSCETGLITATQWNPGMLKKKPPQSETTSS</sequence>
<evidence type="ECO:0000259" key="4">
    <source>
        <dbReference type="PROSITE" id="PS50887"/>
    </source>
</evidence>
<feature type="domain" description="GGDEF" evidence="4">
    <location>
        <begin position="183"/>
        <end position="319"/>
    </location>
</feature>
<dbReference type="SMART" id="SM00448">
    <property type="entry name" value="REC"/>
    <property type="match status" value="1"/>
</dbReference>
<dbReference type="SUPFAM" id="SSF55073">
    <property type="entry name" value="Nucleotide cyclase"/>
    <property type="match status" value="1"/>
</dbReference>
<reference evidence="5 6" key="1">
    <citation type="submission" date="2020-07" db="EMBL/GenBank/DDBJ databases">
        <title>Endozoicomonas sp. nov., isolated from sediment.</title>
        <authorList>
            <person name="Gu T."/>
        </authorList>
    </citation>
    <scope>NUCLEOTIDE SEQUENCE [LARGE SCALE GENOMIC DNA]</scope>
    <source>
        <strain evidence="5 6">SM1973</strain>
    </source>
</reference>
<dbReference type="InterPro" id="IPR011006">
    <property type="entry name" value="CheY-like_superfamily"/>
</dbReference>
<dbReference type="InterPro" id="IPR050595">
    <property type="entry name" value="Bact_response_regulator"/>
</dbReference>
<dbReference type="PANTHER" id="PTHR44591">
    <property type="entry name" value="STRESS RESPONSE REGULATOR PROTEIN 1"/>
    <property type="match status" value="1"/>
</dbReference>
<dbReference type="NCBIfam" id="TIGR00254">
    <property type="entry name" value="GGDEF"/>
    <property type="match status" value="1"/>
</dbReference>
<dbReference type="Gene3D" id="3.30.70.270">
    <property type="match status" value="1"/>
</dbReference>
<evidence type="ECO:0000313" key="5">
    <source>
        <dbReference type="EMBL" id="NYZ68642.1"/>
    </source>
</evidence>
<keyword evidence="6" id="KW-1185">Reference proteome</keyword>
<dbReference type="Pfam" id="PF00990">
    <property type="entry name" value="GGDEF"/>
    <property type="match status" value="1"/>
</dbReference>
<dbReference type="SMART" id="SM00267">
    <property type="entry name" value="GGDEF"/>
    <property type="match status" value="1"/>
</dbReference>
<dbReference type="InterPro" id="IPR043128">
    <property type="entry name" value="Rev_trsase/Diguanyl_cyclase"/>
</dbReference>
<feature type="domain" description="Response regulatory" evidence="3">
    <location>
        <begin position="7"/>
        <end position="126"/>
    </location>
</feature>
<organism evidence="5 6">
    <name type="scientific">Spartinivicinus marinus</name>
    <dbReference type="NCBI Taxonomy" id="2994442"/>
    <lineage>
        <taxon>Bacteria</taxon>
        <taxon>Pseudomonadati</taxon>
        <taxon>Pseudomonadota</taxon>
        <taxon>Gammaproteobacteria</taxon>
        <taxon>Oceanospirillales</taxon>
        <taxon>Zooshikellaceae</taxon>
        <taxon>Spartinivicinus</taxon>
    </lineage>
</organism>
<evidence type="ECO:0000256" key="2">
    <source>
        <dbReference type="PROSITE-ProRule" id="PRU00169"/>
    </source>
</evidence>
<dbReference type="SUPFAM" id="SSF52172">
    <property type="entry name" value="CheY-like"/>
    <property type="match status" value="1"/>
</dbReference>
<protein>
    <submittedName>
        <fullName evidence="5">Response regulator</fullName>
    </submittedName>
</protein>
<evidence type="ECO:0000259" key="3">
    <source>
        <dbReference type="PROSITE" id="PS50110"/>
    </source>
</evidence>
<dbReference type="GO" id="GO:0000160">
    <property type="term" value="P:phosphorelay signal transduction system"/>
    <property type="evidence" value="ECO:0007669"/>
    <property type="project" value="InterPro"/>
</dbReference>
<dbReference type="AlphaFoldDB" id="A0A853IA24"/>
<dbReference type="PANTHER" id="PTHR44591:SF3">
    <property type="entry name" value="RESPONSE REGULATORY DOMAIN-CONTAINING PROTEIN"/>
    <property type="match status" value="1"/>
</dbReference>
<dbReference type="Pfam" id="PF00072">
    <property type="entry name" value="Response_reg"/>
    <property type="match status" value="1"/>
</dbReference>
<accession>A0A853IA24</accession>
<evidence type="ECO:0000313" key="6">
    <source>
        <dbReference type="Proteomes" id="UP000569732"/>
    </source>
</evidence>
<dbReference type="InterPro" id="IPR001789">
    <property type="entry name" value="Sig_transdc_resp-reg_receiver"/>
</dbReference>
<comment type="caution">
    <text evidence="5">The sequence shown here is derived from an EMBL/GenBank/DDBJ whole genome shotgun (WGS) entry which is preliminary data.</text>
</comment>
<gene>
    <name evidence="5" type="ORF">H0A36_21735</name>
</gene>
<dbReference type="EMBL" id="JACCKB010000046">
    <property type="protein sequence ID" value="NYZ68642.1"/>
    <property type="molecule type" value="Genomic_DNA"/>
</dbReference>
<dbReference type="PROSITE" id="PS50110">
    <property type="entry name" value="RESPONSE_REGULATORY"/>
    <property type="match status" value="1"/>
</dbReference>
<proteinExistence type="predicted"/>
<dbReference type="RefSeq" id="WP_180570643.1">
    <property type="nucleotide sequence ID" value="NZ_JACCKB010000046.1"/>
</dbReference>
<keyword evidence="1 2" id="KW-0597">Phosphoprotein</keyword>
<dbReference type="Proteomes" id="UP000569732">
    <property type="component" value="Unassembled WGS sequence"/>
</dbReference>
<dbReference type="InterPro" id="IPR029787">
    <property type="entry name" value="Nucleotide_cyclase"/>
</dbReference>
<dbReference type="PROSITE" id="PS50887">
    <property type="entry name" value="GGDEF"/>
    <property type="match status" value="1"/>
</dbReference>
<feature type="modified residue" description="4-aspartylphosphate" evidence="2">
    <location>
        <position position="57"/>
    </location>
</feature>
<name>A0A853IA24_9GAMM</name>
<evidence type="ECO:0000256" key="1">
    <source>
        <dbReference type="ARBA" id="ARBA00022553"/>
    </source>
</evidence>
<dbReference type="InterPro" id="IPR000160">
    <property type="entry name" value="GGDEF_dom"/>
</dbReference>